<evidence type="ECO:0000313" key="2">
    <source>
        <dbReference type="EMBL" id="CAG7833927.1"/>
    </source>
</evidence>
<dbReference type="Pfam" id="PF06910">
    <property type="entry name" value="MEA1"/>
    <property type="match status" value="1"/>
</dbReference>
<organism evidence="2 3">
    <name type="scientific">Allacma fusca</name>
    <dbReference type="NCBI Taxonomy" id="39272"/>
    <lineage>
        <taxon>Eukaryota</taxon>
        <taxon>Metazoa</taxon>
        <taxon>Ecdysozoa</taxon>
        <taxon>Arthropoda</taxon>
        <taxon>Hexapoda</taxon>
        <taxon>Collembola</taxon>
        <taxon>Symphypleona</taxon>
        <taxon>Sminthuridae</taxon>
        <taxon>Allacma</taxon>
    </lineage>
</organism>
<feature type="region of interest" description="Disordered" evidence="1">
    <location>
        <begin position="181"/>
        <end position="205"/>
    </location>
</feature>
<reference evidence="2" key="1">
    <citation type="submission" date="2021-06" db="EMBL/GenBank/DDBJ databases">
        <authorList>
            <person name="Hodson N. C."/>
            <person name="Mongue J. A."/>
            <person name="Jaron S. K."/>
        </authorList>
    </citation>
    <scope>NUCLEOTIDE SEQUENCE</scope>
</reference>
<feature type="compositionally biased region" description="Basic and acidic residues" evidence="1">
    <location>
        <begin position="1"/>
        <end position="10"/>
    </location>
</feature>
<comment type="caution">
    <text evidence="2">The sequence shown here is derived from an EMBL/GenBank/DDBJ whole genome shotgun (WGS) entry which is preliminary data.</text>
</comment>
<evidence type="ECO:0000313" key="3">
    <source>
        <dbReference type="Proteomes" id="UP000708208"/>
    </source>
</evidence>
<sequence>MSPDPPRNDTHDDELIDNTGVYFMPIPDDDDFMADGNEVHQLDYDTHDDSDFSDDGDERQQQGSHNPENNNSNEPVTRMMAHYQLLIPFPQSEIIEPSSSDETSEPAETEPAGVEPIEEAGIEAEGTTNNKKLEEIDNREIHLSDDNMEIIKNAMKGFSLPASNIPTWADQIDETSWKEKLVSSFGRKSSGSHSPPKSASNASTK</sequence>
<dbReference type="OrthoDB" id="5593200at2759"/>
<dbReference type="AlphaFoldDB" id="A0A8J2LDX9"/>
<gene>
    <name evidence="2" type="ORF">AFUS01_LOCUS43490</name>
</gene>
<dbReference type="Proteomes" id="UP000708208">
    <property type="component" value="Unassembled WGS sequence"/>
</dbReference>
<evidence type="ECO:0008006" key="4">
    <source>
        <dbReference type="Google" id="ProtNLM"/>
    </source>
</evidence>
<keyword evidence="3" id="KW-1185">Reference proteome</keyword>
<protein>
    <recommendedName>
        <fullName evidence="4">Male-enhanced antigen 1</fullName>
    </recommendedName>
</protein>
<feature type="region of interest" description="Disordered" evidence="1">
    <location>
        <begin position="1"/>
        <end position="131"/>
    </location>
</feature>
<accession>A0A8J2LDX9</accession>
<dbReference type="EMBL" id="CAJVCH010570060">
    <property type="protein sequence ID" value="CAG7833927.1"/>
    <property type="molecule type" value="Genomic_DNA"/>
</dbReference>
<evidence type="ECO:0000256" key="1">
    <source>
        <dbReference type="SAM" id="MobiDB-lite"/>
    </source>
</evidence>
<feature type="compositionally biased region" description="Low complexity" evidence="1">
    <location>
        <begin position="64"/>
        <end position="75"/>
    </location>
</feature>
<name>A0A8J2LDX9_9HEXA</name>
<feature type="compositionally biased region" description="Low complexity" evidence="1">
    <location>
        <begin position="183"/>
        <end position="205"/>
    </location>
</feature>
<feature type="compositionally biased region" description="Basic and acidic residues" evidence="1">
    <location>
        <begin position="37"/>
        <end position="50"/>
    </location>
</feature>
<proteinExistence type="predicted"/>